<sequence>MEHPIIQIKNAITALLKGIDPDTDVFYEEIKGTEEKHGLDEPETYYFVDIIPNGNETVDRFFTDMGVLVDIAYHEKSESNTAYLIKGAEIDAVVRPVFSFGDRNITINDANMKVSDHVLHYSFTINFRQAREQTNEFEPMGELEVAIRKGV</sequence>
<proteinExistence type="predicted"/>
<name>A0A6N3I3H3_9FIRM</name>
<reference evidence="1" key="1">
    <citation type="submission" date="2019-11" db="EMBL/GenBank/DDBJ databases">
        <authorList>
            <person name="Feng L."/>
        </authorList>
    </citation>
    <scope>NUCLEOTIDE SEQUENCE</scope>
    <source>
        <strain evidence="1">ChathewayiLFYP18</strain>
    </source>
</reference>
<protein>
    <submittedName>
        <fullName evidence="1">Uncharacterized protein</fullName>
    </submittedName>
</protein>
<gene>
    <name evidence="1" type="ORF">CHLFYP18_04573</name>
</gene>
<dbReference type="AlphaFoldDB" id="A0A6N3I3H3"/>
<evidence type="ECO:0000313" key="1">
    <source>
        <dbReference type="EMBL" id="VYU83794.1"/>
    </source>
</evidence>
<dbReference type="InterPro" id="IPR049254">
    <property type="entry name" value="Phage_tail_terminator"/>
</dbReference>
<dbReference type="GeneID" id="93278913"/>
<dbReference type="RefSeq" id="WP_107435404.1">
    <property type="nucleotide sequence ID" value="NZ_CACRUH010000101.1"/>
</dbReference>
<dbReference type="EMBL" id="CACRUH010000101">
    <property type="protein sequence ID" value="VYU83794.1"/>
    <property type="molecule type" value="Genomic_DNA"/>
</dbReference>
<accession>A0A6N3I3H3</accession>
<dbReference type="Pfam" id="PF20765">
    <property type="entry name" value="Phage_tail_terminator_8"/>
    <property type="match status" value="1"/>
</dbReference>
<organism evidence="1">
    <name type="scientific">Hungatella hathewayi</name>
    <dbReference type="NCBI Taxonomy" id="154046"/>
    <lineage>
        <taxon>Bacteria</taxon>
        <taxon>Bacillati</taxon>
        <taxon>Bacillota</taxon>
        <taxon>Clostridia</taxon>
        <taxon>Lachnospirales</taxon>
        <taxon>Lachnospiraceae</taxon>
        <taxon>Hungatella</taxon>
    </lineage>
</organism>